<dbReference type="OrthoDB" id="307142at2759"/>
<dbReference type="EMBL" id="CT868000">
    <property type="protein sequence ID" value="CAK59055.1"/>
    <property type="molecule type" value="Genomic_DNA"/>
</dbReference>
<protein>
    <recommendedName>
        <fullName evidence="4">Transmembrane protein</fullName>
    </recommendedName>
</protein>
<evidence type="ECO:0000313" key="2">
    <source>
        <dbReference type="EMBL" id="CAK59055.1"/>
    </source>
</evidence>
<evidence type="ECO:0008006" key="4">
    <source>
        <dbReference type="Google" id="ProtNLM"/>
    </source>
</evidence>
<dbReference type="RefSeq" id="XP_001426453.1">
    <property type="nucleotide sequence ID" value="XM_001426416.1"/>
</dbReference>
<dbReference type="Proteomes" id="UP000000600">
    <property type="component" value="Unassembled WGS sequence"/>
</dbReference>
<accession>A0BKI8</accession>
<dbReference type="OMA" id="HSAMIVF"/>
<dbReference type="HOGENOM" id="CLU_1597615_0_0_1"/>
<keyword evidence="1" id="KW-0732">Signal</keyword>
<dbReference type="AlphaFoldDB" id="A0BKI8"/>
<sequence>MILFDHIITMMLLLLRINQVLSNVVKNEIHQIFSNTIVKQKKCLFIPHSAMIVFAQPFLPKPLKSVNKFKMSIIHQKVVQILRVASLPIQKSTSLTENLLQNQLNQKLSSIIKNLLSLSLILNNEYKQINNYTKIHNHSFQLLSSSAMDINNLRIILYSLLTKTVIK</sequence>
<evidence type="ECO:0000313" key="3">
    <source>
        <dbReference type="Proteomes" id="UP000000600"/>
    </source>
</evidence>
<organism evidence="2 3">
    <name type="scientific">Paramecium tetraurelia</name>
    <dbReference type="NCBI Taxonomy" id="5888"/>
    <lineage>
        <taxon>Eukaryota</taxon>
        <taxon>Sar</taxon>
        <taxon>Alveolata</taxon>
        <taxon>Ciliophora</taxon>
        <taxon>Intramacronucleata</taxon>
        <taxon>Oligohymenophorea</taxon>
        <taxon>Peniculida</taxon>
        <taxon>Parameciidae</taxon>
        <taxon>Paramecium</taxon>
    </lineage>
</organism>
<evidence type="ECO:0000256" key="1">
    <source>
        <dbReference type="SAM" id="SignalP"/>
    </source>
</evidence>
<gene>
    <name evidence="2" type="ORF">GSPATT00029686001</name>
</gene>
<keyword evidence="3" id="KW-1185">Reference proteome</keyword>
<dbReference type="GeneID" id="5012237"/>
<proteinExistence type="predicted"/>
<name>A0BKI8_PARTE</name>
<feature type="chain" id="PRO_5002622386" description="Transmembrane protein" evidence="1">
    <location>
        <begin position="23"/>
        <end position="167"/>
    </location>
</feature>
<feature type="signal peptide" evidence="1">
    <location>
        <begin position="1"/>
        <end position="22"/>
    </location>
</feature>
<reference evidence="2 3" key="1">
    <citation type="journal article" date="2006" name="Nature">
        <title>Global trends of whole-genome duplications revealed by the ciliate Paramecium tetraurelia.</title>
        <authorList>
            <consortium name="Genoscope"/>
            <person name="Aury J.-M."/>
            <person name="Jaillon O."/>
            <person name="Duret L."/>
            <person name="Noel B."/>
            <person name="Jubin C."/>
            <person name="Porcel B.M."/>
            <person name="Segurens B."/>
            <person name="Daubin V."/>
            <person name="Anthouard V."/>
            <person name="Aiach N."/>
            <person name="Arnaiz O."/>
            <person name="Billaut A."/>
            <person name="Beisson J."/>
            <person name="Blanc I."/>
            <person name="Bouhouche K."/>
            <person name="Camara F."/>
            <person name="Duharcourt S."/>
            <person name="Guigo R."/>
            <person name="Gogendeau D."/>
            <person name="Katinka M."/>
            <person name="Keller A.-M."/>
            <person name="Kissmehl R."/>
            <person name="Klotz C."/>
            <person name="Koll F."/>
            <person name="Le Moue A."/>
            <person name="Lepere C."/>
            <person name="Malinsky S."/>
            <person name="Nowacki M."/>
            <person name="Nowak J.K."/>
            <person name="Plattner H."/>
            <person name="Poulain J."/>
            <person name="Ruiz F."/>
            <person name="Serrano V."/>
            <person name="Zagulski M."/>
            <person name="Dessen P."/>
            <person name="Betermier M."/>
            <person name="Weissenbach J."/>
            <person name="Scarpelli C."/>
            <person name="Schachter V."/>
            <person name="Sperling L."/>
            <person name="Meyer E."/>
            <person name="Cohen J."/>
            <person name="Wincker P."/>
        </authorList>
    </citation>
    <scope>NUCLEOTIDE SEQUENCE [LARGE SCALE GENOMIC DNA]</scope>
    <source>
        <strain evidence="2 3">Stock d4-2</strain>
    </source>
</reference>
<dbReference type="InParanoid" id="A0BKI8"/>
<dbReference type="KEGG" id="ptm:GSPATT00029686001"/>